<protein>
    <recommendedName>
        <fullName evidence="6">Geranylgeranyl diphosphate synthase, type III</fullName>
    </recommendedName>
</protein>
<dbReference type="Gene3D" id="1.10.600.10">
    <property type="entry name" value="Farnesyl Diphosphate Synthase"/>
    <property type="match status" value="1"/>
</dbReference>
<name>A0A8T0DZV1_9TREM</name>
<dbReference type="GO" id="GO:0046872">
    <property type="term" value="F:metal ion binding"/>
    <property type="evidence" value="ECO:0007669"/>
    <property type="project" value="UniProtKB-KW"/>
</dbReference>
<dbReference type="SUPFAM" id="SSF48576">
    <property type="entry name" value="Terpenoid synthases"/>
    <property type="match status" value="1"/>
</dbReference>
<dbReference type="Pfam" id="PF00348">
    <property type="entry name" value="polyprenyl_synt"/>
    <property type="match status" value="1"/>
</dbReference>
<dbReference type="PANTHER" id="PTHR12001:SF44">
    <property type="entry name" value="GERANYLGERANYL PYROPHOSPHATE SYNTHASE"/>
    <property type="match status" value="1"/>
</dbReference>
<evidence type="ECO:0000313" key="5">
    <source>
        <dbReference type="Proteomes" id="UP000699462"/>
    </source>
</evidence>
<dbReference type="InterPro" id="IPR033749">
    <property type="entry name" value="Polyprenyl_synt_CS"/>
</dbReference>
<keyword evidence="5" id="KW-1185">Reference proteome</keyword>
<dbReference type="AlphaFoldDB" id="A0A8T0DZV1"/>
<evidence type="ECO:0008006" key="6">
    <source>
        <dbReference type="Google" id="ProtNLM"/>
    </source>
</evidence>
<keyword evidence="1" id="KW-0479">Metal-binding</keyword>
<dbReference type="SFLD" id="SFLDS00005">
    <property type="entry name" value="Isoprenoid_Synthase_Type_I"/>
    <property type="match status" value="1"/>
</dbReference>
<evidence type="ECO:0000313" key="4">
    <source>
        <dbReference type="EMBL" id="KAF8572227.1"/>
    </source>
</evidence>
<dbReference type="SFLD" id="SFLDG01017">
    <property type="entry name" value="Polyprenyl_Transferase_Like"/>
    <property type="match status" value="1"/>
</dbReference>
<keyword evidence="2" id="KW-0460">Magnesium</keyword>
<dbReference type="PANTHER" id="PTHR12001">
    <property type="entry name" value="GERANYLGERANYL PYROPHOSPHATE SYNTHASE"/>
    <property type="match status" value="1"/>
</dbReference>
<organism evidence="4 5">
    <name type="scientific">Paragonimus westermani</name>
    <dbReference type="NCBI Taxonomy" id="34504"/>
    <lineage>
        <taxon>Eukaryota</taxon>
        <taxon>Metazoa</taxon>
        <taxon>Spiralia</taxon>
        <taxon>Lophotrochozoa</taxon>
        <taxon>Platyhelminthes</taxon>
        <taxon>Trematoda</taxon>
        <taxon>Digenea</taxon>
        <taxon>Plagiorchiida</taxon>
        <taxon>Troglotremata</taxon>
        <taxon>Troglotrematidae</taxon>
        <taxon>Paragonimus</taxon>
    </lineage>
</organism>
<evidence type="ECO:0000256" key="3">
    <source>
        <dbReference type="RuleBase" id="RU004466"/>
    </source>
</evidence>
<evidence type="ECO:0000256" key="2">
    <source>
        <dbReference type="ARBA" id="ARBA00022842"/>
    </source>
</evidence>
<evidence type="ECO:0000256" key="1">
    <source>
        <dbReference type="ARBA" id="ARBA00022723"/>
    </source>
</evidence>
<reference evidence="4 5" key="1">
    <citation type="submission" date="2019-07" db="EMBL/GenBank/DDBJ databases">
        <title>Annotation for the trematode Paragonimus westermani.</title>
        <authorList>
            <person name="Choi Y.-J."/>
        </authorList>
    </citation>
    <scope>NUCLEOTIDE SEQUENCE [LARGE SCALE GENOMIC DNA]</scope>
    <source>
        <strain evidence="4">180907_Pwestermani</strain>
    </source>
</reference>
<dbReference type="PROSITE" id="PS00723">
    <property type="entry name" value="POLYPRENYL_SYNTHASE_1"/>
    <property type="match status" value="1"/>
</dbReference>
<dbReference type="GO" id="GO:0004659">
    <property type="term" value="F:prenyltransferase activity"/>
    <property type="evidence" value="ECO:0007669"/>
    <property type="project" value="InterPro"/>
</dbReference>
<dbReference type="InterPro" id="IPR008949">
    <property type="entry name" value="Isoprenoid_synthase_dom_sf"/>
</dbReference>
<sequence>MPLLPTASDTNGCCTCETGDNGERVESAMMDSILLEPYNYLARNMGKELRRELITAFNHWLHVPADPLKIIAEVVQMLHNASLIIDDIEDNSYLRRGRPAAHCVFGTSSSINSANFVYFLALSKLGELKHPDVVTVFTEQMLQLHRGQGMDIFWRSSYYCPTESQYREMVIGKTGGLFGLAVRLMQLFSTNQENYKSLLDTLGLLFQIRDDYANLVDTSYHKSKTYADDLTEGKFSFPIVHSIRANPHDNQVMSILCQRTSNPMLKQHCVRHMAELGALDYTAKTLVDLETSCLQLIERHGGNPILSEFVHKLGAIYRLEDGCPRQHCPSDFDTVSTSFSVNSSGADFSTPPVVTKLMVNNHFYNSDNQKTELS</sequence>
<accession>A0A8T0DZV1</accession>
<proteinExistence type="inferred from homology"/>
<dbReference type="PROSITE" id="PS00444">
    <property type="entry name" value="POLYPRENYL_SYNTHASE_2"/>
    <property type="match status" value="1"/>
</dbReference>
<dbReference type="InterPro" id="IPR000092">
    <property type="entry name" value="Polyprenyl_synt"/>
</dbReference>
<dbReference type="GO" id="GO:0008299">
    <property type="term" value="P:isoprenoid biosynthetic process"/>
    <property type="evidence" value="ECO:0007669"/>
    <property type="project" value="InterPro"/>
</dbReference>
<gene>
    <name evidence="4" type="ORF">P879_00341</name>
</gene>
<dbReference type="CDD" id="cd00685">
    <property type="entry name" value="Trans_IPPS_HT"/>
    <property type="match status" value="1"/>
</dbReference>
<comment type="caution">
    <text evidence="4">The sequence shown here is derived from an EMBL/GenBank/DDBJ whole genome shotgun (WGS) entry which is preliminary data.</text>
</comment>
<comment type="similarity">
    <text evidence="3">Belongs to the FPP/GGPP synthase family.</text>
</comment>
<keyword evidence="3" id="KW-0808">Transferase</keyword>
<dbReference type="OrthoDB" id="6921389at2759"/>
<dbReference type="EMBL" id="JTDF01000126">
    <property type="protein sequence ID" value="KAF8572227.1"/>
    <property type="molecule type" value="Genomic_DNA"/>
</dbReference>
<dbReference type="Proteomes" id="UP000699462">
    <property type="component" value="Unassembled WGS sequence"/>
</dbReference>